<organism evidence="3 4">
    <name type="scientific">Colletotrichum sidae</name>
    <dbReference type="NCBI Taxonomy" id="1347389"/>
    <lineage>
        <taxon>Eukaryota</taxon>
        <taxon>Fungi</taxon>
        <taxon>Dikarya</taxon>
        <taxon>Ascomycota</taxon>
        <taxon>Pezizomycotina</taxon>
        <taxon>Sordariomycetes</taxon>
        <taxon>Hypocreomycetidae</taxon>
        <taxon>Glomerellales</taxon>
        <taxon>Glomerellaceae</taxon>
        <taxon>Colletotrichum</taxon>
        <taxon>Colletotrichum orbiculare species complex</taxon>
    </lineage>
</organism>
<dbReference type="PANTHER" id="PTHR35896:SF3">
    <property type="entry name" value="MAJOR FACILITATOR SUPERFAMILY TRANSPORTER"/>
    <property type="match status" value="1"/>
</dbReference>
<keyword evidence="4" id="KW-1185">Reference proteome</keyword>
<dbReference type="AlphaFoldDB" id="A0A4V3I2L0"/>
<dbReference type="PANTHER" id="PTHR35896">
    <property type="entry name" value="IG-LIKE DOMAIN-CONTAINING PROTEIN"/>
    <property type="match status" value="1"/>
</dbReference>
<dbReference type="EMBL" id="QAPF01000145">
    <property type="protein sequence ID" value="TEA15031.1"/>
    <property type="molecule type" value="Genomic_DNA"/>
</dbReference>
<sequence>MDLVDDTFLRANLAGEELREYHYTPTLILIISVNTMPHDSEDSTRPMLTEDEKEEGCPLFPSPELQRRYQRELLSKLLVGLVLSIIFAFSVTWALQSIVSPSHASNTREIMKSPCGNSSSDARARGCHFDVLSFCWVPDECFDRELTDKFRKAGPWVFYTDMNKTASITEEQFGSNTQHVYLTNRLHKAHCAYNMLRFHKALTESRMVHREDVLTHTQHCTQVLTRIDEPEDILVRAKIQYPDCGHFSAAFPGKAKEGVPGHKHEHSHMGRD</sequence>
<dbReference type="InterPro" id="IPR053008">
    <property type="entry name" value="Phomopsin_biosynth_assoc"/>
</dbReference>
<keyword evidence="2" id="KW-1133">Transmembrane helix</keyword>
<gene>
    <name evidence="3" type="ORF">C8034_v002063</name>
</gene>
<protein>
    <submittedName>
        <fullName evidence="3">Uncharacterized protein</fullName>
    </submittedName>
</protein>
<keyword evidence="2" id="KW-0812">Transmembrane</keyword>
<name>A0A4V3I2L0_9PEZI</name>
<proteinExistence type="predicted"/>
<feature type="compositionally biased region" description="Basic and acidic residues" evidence="1">
    <location>
        <begin position="254"/>
        <end position="272"/>
    </location>
</feature>
<reference evidence="3 4" key="1">
    <citation type="submission" date="2018-11" db="EMBL/GenBank/DDBJ databases">
        <title>Genome sequence and assembly of Colletotrichum sidae.</title>
        <authorList>
            <person name="Gan P."/>
            <person name="Shirasu K."/>
        </authorList>
    </citation>
    <scope>NUCLEOTIDE SEQUENCE [LARGE SCALE GENOMIC DNA]</scope>
    <source>
        <strain evidence="3 4">CBS 518.97</strain>
    </source>
</reference>
<feature type="transmembrane region" description="Helical" evidence="2">
    <location>
        <begin position="77"/>
        <end position="95"/>
    </location>
</feature>
<evidence type="ECO:0000256" key="1">
    <source>
        <dbReference type="SAM" id="MobiDB-lite"/>
    </source>
</evidence>
<dbReference type="Proteomes" id="UP000295604">
    <property type="component" value="Unassembled WGS sequence"/>
</dbReference>
<evidence type="ECO:0000313" key="3">
    <source>
        <dbReference type="EMBL" id="TEA15031.1"/>
    </source>
</evidence>
<feature type="region of interest" description="Disordered" evidence="1">
    <location>
        <begin position="252"/>
        <end position="272"/>
    </location>
</feature>
<evidence type="ECO:0000313" key="4">
    <source>
        <dbReference type="Proteomes" id="UP000295604"/>
    </source>
</evidence>
<keyword evidence="2" id="KW-0472">Membrane</keyword>
<comment type="caution">
    <text evidence="3">The sequence shown here is derived from an EMBL/GenBank/DDBJ whole genome shotgun (WGS) entry which is preliminary data.</text>
</comment>
<evidence type="ECO:0000256" key="2">
    <source>
        <dbReference type="SAM" id="Phobius"/>
    </source>
</evidence>
<accession>A0A4V3I2L0</accession>